<dbReference type="EMBL" id="JBDIVD010000005">
    <property type="protein sequence ID" value="MEN3156700.1"/>
    <property type="molecule type" value="Genomic_DNA"/>
</dbReference>
<protein>
    <submittedName>
        <fullName evidence="11">Response regulator transcription factor</fullName>
    </submittedName>
</protein>
<evidence type="ECO:0000256" key="5">
    <source>
        <dbReference type="ARBA" id="ARBA00023125"/>
    </source>
</evidence>
<evidence type="ECO:0000256" key="3">
    <source>
        <dbReference type="ARBA" id="ARBA00023012"/>
    </source>
</evidence>
<dbReference type="GO" id="GO:0005737">
    <property type="term" value="C:cytoplasm"/>
    <property type="evidence" value="ECO:0007669"/>
    <property type="project" value="UniProtKB-SubCell"/>
</dbReference>
<evidence type="ECO:0000256" key="7">
    <source>
        <dbReference type="PROSITE-ProRule" id="PRU00169"/>
    </source>
</evidence>
<dbReference type="CDD" id="cd00383">
    <property type="entry name" value="trans_reg_C"/>
    <property type="match status" value="1"/>
</dbReference>
<dbReference type="Proteomes" id="UP001418804">
    <property type="component" value="Unassembled WGS sequence"/>
</dbReference>
<dbReference type="PROSITE" id="PS51755">
    <property type="entry name" value="OMPR_PHOB"/>
    <property type="match status" value="1"/>
</dbReference>
<dbReference type="Gene3D" id="3.40.50.2300">
    <property type="match status" value="1"/>
</dbReference>
<dbReference type="GO" id="GO:0003677">
    <property type="term" value="F:DNA binding"/>
    <property type="evidence" value="ECO:0007669"/>
    <property type="project" value="UniProtKB-UniRule"/>
</dbReference>
<feature type="DNA-binding region" description="OmpR/PhoB-type" evidence="8">
    <location>
        <begin position="131"/>
        <end position="230"/>
    </location>
</feature>
<sequence>MERLLLVDDEVGLLEMMDAALNLEGFHLVDKATTSHEALNYVRQHQYSVILLDVTLPDMDGYLLCARIREVTNTPIMFLTARTSDLDVLTGLNVGGDDYITKPFKPLEVIARIRAKIRREQNYREPDKSERSEYVYGFLTLNLASGQLFVKGCEVPCTAKELQLLTFFFKNPNYIVSTQDLYEKIWGNESLGDTNTVMVYINRIRKKIEQIPNNPELLINVRGLGYKFIPPKDDRS</sequence>
<evidence type="ECO:0000256" key="4">
    <source>
        <dbReference type="ARBA" id="ARBA00023015"/>
    </source>
</evidence>
<feature type="modified residue" description="4-aspartylphosphate" evidence="7">
    <location>
        <position position="53"/>
    </location>
</feature>
<dbReference type="GO" id="GO:0006355">
    <property type="term" value="P:regulation of DNA-templated transcription"/>
    <property type="evidence" value="ECO:0007669"/>
    <property type="project" value="UniProtKB-ARBA"/>
</dbReference>
<dbReference type="PANTHER" id="PTHR48111:SF52">
    <property type="entry name" value="TRANSCRIPTIONAL REGULATORY PROTEIN YVRH"/>
    <property type="match status" value="1"/>
</dbReference>
<name>A0ABD5L3C3_PRIAR</name>
<evidence type="ECO:0000313" key="12">
    <source>
        <dbReference type="Proteomes" id="UP001418804"/>
    </source>
</evidence>
<dbReference type="InterPro" id="IPR036388">
    <property type="entry name" value="WH-like_DNA-bd_sf"/>
</dbReference>
<feature type="domain" description="OmpR/PhoB-type" evidence="10">
    <location>
        <begin position="131"/>
        <end position="230"/>
    </location>
</feature>
<evidence type="ECO:0000256" key="6">
    <source>
        <dbReference type="ARBA" id="ARBA00023163"/>
    </source>
</evidence>
<keyword evidence="4" id="KW-0805">Transcription regulation</keyword>
<keyword evidence="6" id="KW-0804">Transcription</keyword>
<comment type="subcellular location">
    <subcellularLocation>
        <location evidence="1">Cytoplasm</location>
    </subcellularLocation>
</comment>
<evidence type="ECO:0000256" key="1">
    <source>
        <dbReference type="ARBA" id="ARBA00004496"/>
    </source>
</evidence>
<reference evidence="11 12" key="1">
    <citation type="submission" date="2024-05" db="EMBL/GenBank/DDBJ databases">
        <title>The mechanism of isolation and screening of efficient mineral weathering bacteria priestia aryabhattai c4-10 with weathered biotite.</title>
        <authorList>
            <person name="Yang S."/>
        </authorList>
    </citation>
    <scope>NUCLEOTIDE SEQUENCE [LARGE SCALE GENOMIC DNA]</scope>
    <source>
        <strain evidence="11 12">C4-10</strain>
    </source>
</reference>
<dbReference type="PROSITE" id="PS50110">
    <property type="entry name" value="RESPONSE_REGULATORY"/>
    <property type="match status" value="1"/>
</dbReference>
<keyword evidence="2 7" id="KW-0597">Phosphoprotein</keyword>
<dbReference type="InterPro" id="IPR039420">
    <property type="entry name" value="WalR-like"/>
</dbReference>
<dbReference type="InterPro" id="IPR011006">
    <property type="entry name" value="CheY-like_superfamily"/>
</dbReference>
<dbReference type="SUPFAM" id="SSF52172">
    <property type="entry name" value="CheY-like"/>
    <property type="match status" value="1"/>
</dbReference>
<dbReference type="Pfam" id="PF00072">
    <property type="entry name" value="Response_reg"/>
    <property type="match status" value="1"/>
</dbReference>
<dbReference type="SMART" id="SM00862">
    <property type="entry name" value="Trans_reg_C"/>
    <property type="match status" value="1"/>
</dbReference>
<dbReference type="PANTHER" id="PTHR48111">
    <property type="entry name" value="REGULATOR OF RPOS"/>
    <property type="match status" value="1"/>
</dbReference>
<dbReference type="SMART" id="SM00448">
    <property type="entry name" value="REC"/>
    <property type="match status" value="1"/>
</dbReference>
<dbReference type="SUPFAM" id="SSF46894">
    <property type="entry name" value="C-terminal effector domain of the bipartite response regulators"/>
    <property type="match status" value="1"/>
</dbReference>
<proteinExistence type="predicted"/>
<dbReference type="Gene3D" id="6.10.250.690">
    <property type="match status" value="1"/>
</dbReference>
<keyword evidence="5 8" id="KW-0238">DNA-binding</keyword>
<keyword evidence="3" id="KW-0902">Two-component regulatory system</keyword>
<dbReference type="RefSeq" id="WP_345936497.1">
    <property type="nucleotide sequence ID" value="NZ_JBDIVD010000005.1"/>
</dbReference>
<dbReference type="AlphaFoldDB" id="A0ABD5L3C3"/>
<evidence type="ECO:0000259" key="9">
    <source>
        <dbReference type="PROSITE" id="PS50110"/>
    </source>
</evidence>
<accession>A0ABD5L3C3</accession>
<reference evidence="11 12" key="2">
    <citation type="submission" date="2024-05" db="EMBL/GenBank/DDBJ databases">
        <authorList>
            <person name="Zheng X."/>
        </authorList>
    </citation>
    <scope>NUCLEOTIDE SEQUENCE [LARGE SCALE GENOMIC DNA]</scope>
    <source>
        <strain evidence="11 12">C4-10</strain>
    </source>
</reference>
<feature type="domain" description="Response regulatory" evidence="9">
    <location>
        <begin position="3"/>
        <end position="117"/>
    </location>
</feature>
<evidence type="ECO:0000256" key="8">
    <source>
        <dbReference type="PROSITE-ProRule" id="PRU01091"/>
    </source>
</evidence>
<evidence type="ECO:0000259" key="10">
    <source>
        <dbReference type="PROSITE" id="PS51755"/>
    </source>
</evidence>
<comment type="caution">
    <text evidence="11">The sequence shown here is derived from an EMBL/GenBank/DDBJ whole genome shotgun (WGS) entry which is preliminary data.</text>
</comment>
<dbReference type="InterPro" id="IPR001789">
    <property type="entry name" value="Sig_transdc_resp-reg_receiver"/>
</dbReference>
<dbReference type="InterPro" id="IPR016032">
    <property type="entry name" value="Sig_transdc_resp-reg_C-effctor"/>
</dbReference>
<dbReference type="CDD" id="cd17574">
    <property type="entry name" value="REC_OmpR"/>
    <property type="match status" value="1"/>
</dbReference>
<evidence type="ECO:0000256" key="2">
    <source>
        <dbReference type="ARBA" id="ARBA00022553"/>
    </source>
</evidence>
<dbReference type="GO" id="GO:0000160">
    <property type="term" value="P:phosphorelay signal transduction system"/>
    <property type="evidence" value="ECO:0007669"/>
    <property type="project" value="UniProtKB-KW"/>
</dbReference>
<dbReference type="Gene3D" id="1.10.10.10">
    <property type="entry name" value="Winged helix-like DNA-binding domain superfamily/Winged helix DNA-binding domain"/>
    <property type="match status" value="1"/>
</dbReference>
<dbReference type="InterPro" id="IPR001867">
    <property type="entry name" value="OmpR/PhoB-type_DNA-bd"/>
</dbReference>
<organism evidence="11 12">
    <name type="scientific">Priestia aryabhattai</name>
    <name type="common">Bacillus aryabhattai</name>
    <dbReference type="NCBI Taxonomy" id="412384"/>
    <lineage>
        <taxon>Bacteria</taxon>
        <taxon>Bacillati</taxon>
        <taxon>Bacillota</taxon>
        <taxon>Bacilli</taxon>
        <taxon>Bacillales</taxon>
        <taxon>Bacillaceae</taxon>
        <taxon>Priestia</taxon>
    </lineage>
</organism>
<gene>
    <name evidence="11" type="ORF">ABDD91_28160</name>
</gene>
<dbReference type="Pfam" id="PF00486">
    <property type="entry name" value="Trans_reg_C"/>
    <property type="match status" value="1"/>
</dbReference>
<evidence type="ECO:0000313" key="11">
    <source>
        <dbReference type="EMBL" id="MEN3156700.1"/>
    </source>
</evidence>